<gene>
    <name evidence="1" type="ORF">MUG09_03475</name>
</gene>
<dbReference type="InterPro" id="IPR036705">
    <property type="entry name" value="Ribosyl_crysJ1_sf"/>
</dbReference>
<organism evidence="1 2">
    <name type="scientific">Sphaerochaeta associata</name>
    <dbReference type="NCBI Taxonomy" id="1129264"/>
    <lineage>
        <taxon>Bacteria</taxon>
        <taxon>Pseudomonadati</taxon>
        <taxon>Spirochaetota</taxon>
        <taxon>Spirochaetia</taxon>
        <taxon>Spirochaetales</taxon>
        <taxon>Sphaerochaetaceae</taxon>
        <taxon>Sphaerochaeta</taxon>
    </lineage>
</organism>
<dbReference type="RefSeq" id="WP_244773602.1">
    <property type="nucleotide sequence ID" value="NZ_CP094929.1"/>
</dbReference>
<dbReference type="Gene3D" id="1.10.4080.10">
    <property type="entry name" value="ADP-ribosylation/Crystallin J1"/>
    <property type="match status" value="1"/>
</dbReference>
<dbReference type="EMBL" id="CP094929">
    <property type="protein sequence ID" value="UOM51837.1"/>
    <property type="molecule type" value="Genomic_DNA"/>
</dbReference>
<protein>
    <submittedName>
        <fullName evidence="1">ADP-ribosylglycohydrolase family protein</fullName>
    </submittedName>
</protein>
<reference evidence="2" key="1">
    <citation type="journal article" date="2024" name="J Bioinform Genom">
        <title>Complete genome sequence of the type strain bacterium Sphaerochaeta associata GLS2t (VKM B-2742)t.</title>
        <authorList>
            <person name="Troshina O.Y."/>
            <person name="Tepeeva A.N."/>
            <person name="Arzamasceva V.O."/>
            <person name="Whitman W.B."/>
            <person name="Varghese N."/>
            <person name="Shapiro N."/>
            <person name="Woyke T."/>
            <person name="Kripides N.C."/>
            <person name="Vasilenko O.V."/>
        </authorList>
    </citation>
    <scope>NUCLEOTIDE SEQUENCE [LARGE SCALE GENOMIC DNA]</scope>
    <source>
        <strain evidence="2">GLS2T</strain>
    </source>
</reference>
<dbReference type="SUPFAM" id="SSF101478">
    <property type="entry name" value="ADP-ribosylglycohydrolase"/>
    <property type="match status" value="1"/>
</dbReference>
<dbReference type="Gene3D" id="2.60.120.560">
    <property type="entry name" value="Exo-inulinase, domain 1"/>
    <property type="match status" value="1"/>
</dbReference>
<dbReference type="InterPro" id="IPR005502">
    <property type="entry name" value="Ribosyl_crysJ1"/>
</dbReference>
<accession>A0ABY4DFX7</accession>
<evidence type="ECO:0000313" key="2">
    <source>
        <dbReference type="Proteomes" id="UP000829708"/>
    </source>
</evidence>
<evidence type="ECO:0000313" key="1">
    <source>
        <dbReference type="EMBL" id="UOM51837.1"/>
    </source>
</evidence>
<dbReference type="Pfam" id="PF03747">
    <property type="entry name" value="ADP_ribosyl_GH"/>
    <property type="match status" value="1"/>
</dbReference>
<dbReference type="Proteomes" id="UP000829708">
    <property type="component" value="Chromosome"/>
</dbReference>
<name>A0ABY4DFX7_9SPIR</name>
<keyword evidence="2" id="KW-1185">Reference proteome</keyword>
<sequence>MNILPERYRQRVYAGWIGKCIGVRFGAPIENWTYKEIRENLGILDGYLPLQPGKLFKPDDDTAFPMVLIRALRDWKGEISAETFAEGMLNYLADQRGTLWWGGYGISTEHTAYLNLANGISPSISGSAALNGSALAEQIGGQIFSDIWGLVYPNNPLEAARISEMASSISHDGEVLQGARYIAALASLAFSFTSSEKLVRDALIALDTDSIYAQMVHAMLAFHAEHPHDWEAAYHYVFENFGYDRYAGVVPVIPNAAVIVLALLYGEGDYSRTICIGNMCGWDTDCNVGNLGAIMAVAVGLEGIDEKWRSPMQDELVLASIIGADNYLDIAECADRIADCAERLADIRSTRKPQRYHFSYPGSTQGWKISGEEPKIVQLWNTNTDPAQQTPGLCAVIKKLGKKSSASWYVKTSVHTKELTANYYGASFSPKLYPGQRVHATLHLPEDQCPNLLASIYIRDRNTGLTHQSQGVRLSGTTKLEYAIERIENAHISEVGIVVHHTGEGLVNAKVILQNLWWSGEADYCLDFSKERAEAGAITQWTFHRGFWRLEDASYVGSGPQDAETYTGSPDWADYSYSARIRSDIGSGHGILARVQGYRRRYALVLSASNRIVLLKKNKGQSIELGSATLLNADDEHLLTLQVKANHLTALVDGKVVLEYTDEQDPYLSGQVGLLQGGGGRMTCLSVDVRPN</sequence>
<proteinExistence type="predicted"/>